<dbReference type="Proteomes" id="UP000248975">
    <property type="component" value="Unassembled WGS sequence"/>
</dbReference>
<accession>A0A2W5U7Z0</accession>
<dbReference type="CDD" id="cd00371">
    <property type="entry name" value="HMA"/>
    <property type="match status" value="1"/>
</dbReference>
<gene>
    <name evidence="1" type="ORF">DI533_02355</name>
</gene>
<evidence type="ECO:0000313" key="2">
    <source>
        <dbReference type="Proteomes" id="UP000248975"/>
    </source>
</evidence>
<evidence type="ECO:0000313" key="1">
    <source>
        <dbReference type="EMBL" id="PZQ99533.1"/>
    </source>
</evidence>
<organism evidence="1 2">
    <name type="scientific">Cereibacter sphaeroides</name>
    <name type="common">Rhodobacter sphaeroides</name>
    <dbReference type="NCBI Taxonomy" id="1063"/>
    <lineage>
        <taxon>Bacteria</taxon>
        <taxon>Pseudomonadati</taxon>
        <taxon>Pseudomonadota</taxon>
        <taxon>Alphaproteobacteria</taxon>
        <taxon>Rhodobacterales</taxon>
        <taxon>Paracoccaceae</taxon>
        <taxon>Cereibacter</taxon>
    </lineage>
</organism>
<name>A0A2W5U7Z0_CERSP</name>
<dbReference type="EMBL" id="QFQS01000001">
    <property type="protein sequence ID" value="PZQ99533.1"/>
    <property type="molecule type" value="Genomic_DNA"/>
</dbReference>
<sequence>MTCASCVGRVERVLKAQLVWFRPRQPRNAQVSVQPGAVKAYVRRSVRGCYGT</sequence>
<protein>
    <submittedName>
        <fullName evidence="1">Uncharacterized protein</fullName>
    </submittedName>
</protein>
<dbReference type="Gene3D" id="3.30.70.100">
    <property type="match status" value="1"/>
</dbReference>
<dbReference type="GO" id="GO:0046872">
    <property type="term" value="F:metal ion binding"/>
    <property type="evidence" value="ECO:0007669"/>
    <property type="project" value="InterPro"/>
</dbReference>
<dbReference type="InterPro" id="IPR006121">
    <property type="entry name" value="HMA_dom"/>
</dbReference>
<comment type="caution">
    <text evidence="1">The sequence shown here is derived from an EMBL/GenBank/DDBJ whole genome shotgun (WGS) entry which is preliminary data.</text>
</comment>
<dbReference type="AlphaFoldDB" id="A0A2W5U7Z0"/>
<proteinExistence type="predicted"/>
<reference evidence="1 2" key="1">
    <citation type="submission" date="2017-08" db="EMBL/GenBank/DDBJ databases">
        <title>Infants hospitalized years apart are colonized by the same room-sourced microbial strains.</title>
        <authorList>
            <person name="Brooks B."/>
            <person name="Olm M.R."/>
            <person name="Firek B.A."/>
            <person name="Baker R."/>
            <person name="Thomas B.C."/>
            <person name="Morowitz M.J."/>
            <person name="Banfield J.F."/>
        </authorList>
    </citation>
    <scope>NUCLEOTIDE SEQUENCE [LARGE SCALE GENOMIC DNA]</scope>
    <source>
        <strain evidence="1">S2_003_000_R2_11</strain>
    </source>
</reference>